<keyword evidence="1" id="KW-0472">Membrane</keyword>
<keyword evidence="1" id="KW-1133">Transmembrane helix</keyword>
<dbReference type="AlphaFoldDB" id="A0A645CPT8"/>
<feature type="transmembrane region" description="Helical" evidence="1">
    <location>
        <begin position="156"/>
        <end position="178"/>
    </location>
</feature>
<reference evidence="2" key="1">
    <citation type="submission" date="2019-08" db="EMBL/GenBank/DDBJ databases">
        <authorList>
            <person name="Kucharzyk K."/>
            <person name="Murdoch R.W."/>
            <person name="Higgins S."/>
            <person name="Loffler F."/>
        </authorList>
    </citation>
    <scope>NUCLEOTIDE SEQUENCE</scope>
</reference>
<proteinExistence type="predicted"/>
<comment type="caution">
    <text evidence="2">The sequence shown here is derived from an EMBL/GenBank/DDBJ whole genome shotgun (WGS) entry which is preliminary data.</text>
</comment>
<protein>
    <submittedName>
        <fullName evidence="2">Uncharacterized protein</fullName>
    </submittedName>
</protein>
<sequence>MAVYLLGQRLAKAHQHGGPDDGVEPDNLLAHDVHAGPPFFVVIVLVVAIAQRGNIVAQRVHPHVDHMSRVKIHGDAPSEGGPGDAQVFKTRLDKVFHHLVHPGAGLKEVRVLQQGADAVRVLAQAEEIGLLLRVRHGAAAVGTAAVLELALGPKGLAGGAVFALIGALVNISVFVHLAENILGG</sequence>
<organism evidence="2">
    <name type="scientific">bioreactor metagenome</name>
    <dbReference type="NCBI Taxonomy" id="1076179"/>
    <lineage>
        <taxon>unclassified sequences</taxon>
        <taxon>metagenomes</taxon>
        <taxon>ecological metagenomes</taxon>
    </lineage>
</organism>
<dbReference type="EMBL" id="VSSQ01028988">
    <property type="protein sequence ID" value="MPM78915.1"/>
    <property type="molecule type" value="Genomic_DNA"/>
</dbReference>
<accession>A0A645CPT8</accession>
<evidence type="ECO:0000313" key="2">
    <source>
        <dbReference type="EMBL" id="MPM78915.1"/>
    </source>
</evidence>
<keyword evidence="1" id="KW-0812">Transmembrane</keyword>
<evidence type="ECO:0000256" key="1">
    <source>
        <dbReference type="SAM" id="Phobius"/>
    </source>
</evidence>
<gene>
    <name evidence="2" type="ORF">SDC9_125930</name>
</gene>
<feature type="transmembrane region" description="Helical" evidence="1">
    <location>
        <begin position="33"/>
        <end position="50"/>
    </location>
</feature>
<name>A0A645CPT8_9ZZZZ</name>